<dbReference type="EMBL" id="SRYB01000013">
    <property type="protein sequence ID" value="TGY78501.1"/>
    <property type="molecule type" value="Genomic_DNA"/>
</dbReference>
<reference evidence="1" key="1">
    <citation type="submission" date="2019-04" db="EMBL/GenBank/DDBJ databases">
        <title>Microbes associate with the intestines of laboratory mice.</title>
        <authorList>
            <person name="Navarre W."/>
            <person name="Wong E."/>
            <person name="Huang K."/>
            <person name="Tropini C."/>
            <person name="Ng K."/>
            <person name="Yu B."/>
        </authorList>
    </citation>
    <scope>NUCLEOTIDE SEQUENCE</scope>
    <source>
        <strain evidence="1">NM04_E33</strain>
    </source>
</reference>
<dbReference type="Proteomes" id="UP000306319">
    <property type="component" value="Unassembled WGS sequence"/>
</dbReference>
<evidence type="ECO:0000313" key="1">
    <source>
        <dbReference type="EMBL" id="TGY78501.1"/>
    </source>
</evidence>
<evidence type="ECO:0000313" key="2">
    <source>
        <dbReference type="Proteomes" id="UP000306319"/>
    </source>
</evidence>
<name>A0AC61RGF0_9BACT</name>
<organism evidence="1 2">
    <name type="scientific">Lepagella muris</name>
    <dbReference type="NCBI Taxonomy" id="3032870"/>
    <lineage>
        <taxon>Bacteria</taxon>
        <taxon>Pseudomonadati</taxon>
        <taxon>Bacteroidota</taxon>
        <taxon>Bacteroidia</taxon>
        <taxon>Bacteroidales</taxon>
        <taxon>Muribaculaceae</taxon>
        <taxon>Lepagella</taxon>
    </lineage>
</organism>
<proteinExistence type="predicted"/>
<protein>
    <submittedName>
        <fullName evidence="1">Peptidase S41</fullName>
    </submittedName>
</protein>
<gene>
    <name evidence="1" type="ORF">E5331_10440</name>
</gene>
<keyword evidence="2" id="KW-1185">Reference proteome</keyword>
<sequence length="1088" mass="121364">MKRLIIPASLLMASLSASAVSPLWMRDVKISPDGKTIAFSYKGDIFTVPSTGGNATRLTTSAAYESTPIWSPDGTKIAYASDRNGGKDIYIIPSKGGQSTRLTFNSVAETPEAFSPDGKNVIFSAYIQKPAVNISGPHRSQSELYSVPAEGGRPVQILSTPAVSVAMRPDGSFLYENVKGSEDKWRKHHTSSVTRDIWMYEPSSKSYTNLTARAGEDREPVIAPDNSSFYFLSERDGGSFNIYKQPIAQNASPEKLTSFTKHPVRFLSAAKDGLLAFTFNGEIYTMQPGGKAKKLPIEVIDDFSEDVKEIPFSKVQGAVVSPDGKQVAFTVRGEVFVTSSEYPSTKQITHTPGVESRISWGSDGRSLYYGSLRNGKSNIYKATIKRDDDPNFSNATLIEETALFPDDGVERSHPSISPDGKKMVFTEDRNKLKVMDLETKKVKTLSDDRIATSRSGSISVEWSPDSKWVTLEVMNPMHEPYDDIAIINVDNAEFINLTNTGYFDQNPRFNSDGTAVIFDSERYGMRNHASWGSQSDVFMVFLTKEAYDKYRLSEEDFALLKEIEKQQKKDADKKDSTDKSKKKDAKDKKDSKDKKESGKEDKESKDIKIDREGIQDRIVRLTPTSSSLVDFTLSKDGETLYFITSFEDGYDLWKKDLRKGDISIVKKLGNSPAGIQTTADGGMYLVGSTVKKFTPSSGSIKPVTTSGSVKIDPYKEREAMYEYMAIEAKERFLLPEMPINWKEYVDNYRKFLPHINNNYDFQALLSEILGEVNVSHSGGRYYSSPAKEATASLGLIFDLTSDKDGLLIEEIVEGGPFDRATTRVKAGDMVEAINGEKIKKGEDWTSLLNNTAKKKTLVAFANPSTGEKWEEVVLPITTGKMSDLMYERWVKRNEHIVDSLSNGRLGYVHIESMNDDSFRTIYAKILGEYNTRDGIVIDTRWNGGGRLHEDIEVLFSGEKYFTQENHGRNSAEMPSRRWNKPTIMITGEANYSNAHGTPWVYKFKNLGKLVGMPVPGTMSSVNWITMQDPSMVFGIPVTAYRLADGTILENTQLEPDIKVENLPADVVKGHDAQLETAVKELLKETKKK</sequence>
<accession>A0AC61RGF0</accession>
<comment type="caution">
    <text evidence="1">The sequence shown here is derived from an EMBL/GenBank/DDBJ whole genome shotgun (WGS) entry which is preliminary data.</text>
</comment>